<name>A0A382PX09_9ZZZZ</name>
<sequence length="96" mass="10416">MFAGVIVGMAAPNPKQEGERLFSLKVKQIFSSKCFACHGEDPKKIKGEFDLTTQEGLIKGGESEEPAVVPGKPAASPIVLSIERKDEDFLMPPKEN</sequence>
<dbReference type="Pfam" id="PF07635">
    <property type="entry name" value="PSCyt1"/>
    <property type="match status" value="1"/>
</dbReference>
<dbReference type="SUPFAM" id="SSF46626">
    <property type="entry name" value="Cytochrome c"/>
    <property type="match status" value="1"/>
</dbReference>
<evidence type="ECO:0000313" key="2">
    <source>
        <dbReference type="EMBL" id="SVC77756.1"/>
    </source>
</evidence>
<feature type="domain" description="Cytochrome C Planctomycete-type" evidence="1">
    <location>
        <begin position="34"/>
        <end position="95"/>
    </location>
</feature>
<evidence type="ECO:0000259" key="1">
    <source>
        <dbReference type="Pfam" id="PF07635"/>
    </source>
</evidence>
<accession>A0A382PX09</accession>
<dbReference type="EMBL" id="UINC01110325">
    <property type="protein sequence ID" value="SVC77756.1"/>
    <property type="molecule type" value="Genomic_DNA"/>
</dbReference>
<dbReference type="AlphaFoldDB" id="A0A382PX09"/>
<reference evidence="2" key="1">
    <citation type="submission" date="2018-05" db="EMBL/GenBank/DDBJ databases">
        <authorList>
            <person name="Lanie J.A."/>
            <person name="Ng W.-L."/>
            <person name="Kazmierczak K.M."/>
            <person name="Andrzejewski T.M."/>
            <person name="Davidsen T.M."/>
            <person name="Wayne K.J."/>
            <person name="Tettelin H."/>
            <person name="Glass J.I."/>
            <person name="Rusch D."/>
            <person name="Podicherti R."/>
            <person name="Tsui H.-C.T."/>
            <person name="Winkler M.E."/>
        </authorList>
    </citation>
    <scope>NUCLEOTIDE SEQUENCE</scope>
</reference>
<dbReference type="GO" id="GO:0009055">
    <property type="term" value="F:electron transfer activity"/>
    <property type="evidence" value="ECO:0007669"/>
    <property type="project" value="InterPro"/>
</dbReference>
<organism evidence="2">
    <name type="scientific">marine metagenome</name>
    <dbReference type="NCBI Taxonomy" id="408172"/>
    <lineage>
        <taxon>unclassified sequences</taxon>
        <taxon>metagenomes</taxon>
        <taxon>ecological metagenomes</taxon>
    </lineage>
</organism>
<protein>
    <recommendedName>
        <fullName evidence="1">Cytochrome C Planctomycete-type domain-containing protein</fullName>
    </recommendedName>
</protein>
<dbReference type="InterPro" id="IPR011429">
    <property type="entry name" value="Cyt_c_Planctomycete-type"/>
</dbReference>
<gene>
    <name evidence="2" type="ORF">METZ01_LOCUS330610</name>
</gene>
<dbReference type="GO" id="GO:0020037">
    <property type="term" value="F:heme binding"/>
    <property type="evidence" value="ECO:0007669"/>
    <property type="project" value="InterPro"/>
</dbReference>
<feature type="non-terminal residue" evidence="2">
    <location>
        <position position="96"/>
    </location>
</feature>
<dbReference type="PANTHER" id="PTHR35889:SF3">
    <property type="entry name" value="F-BOX DOMAIN-CONTAINING PROTEIN"/>
    <property type="match status" value="1"/>
</dbReference>
<dbReference type="PANTHER" id="PTHR35889">
    <property type="entry name" value="CYCLOINULO-OLIGOSACCHARIDE FRUCTANOTRANSFERASE-RELATED"/>
    <property type="match status" value="1"/>
</dbReference>
<dbReference type="InterPro" id="IPR036909">
    <property type="entry name" value="Cyt_c-like_dom_sf"/>
</dbReference>
<proteinExistence type="predicted"/>